<evidence type="ECO:0000313" key="2">
    <source>
        <dbReference type="Proteomes" id="UP000680279"/>
    </source>
</evidence>
<evidence type="ECO:0000313" key="1">
    <source>
        <dbReference type="EMBL" id="GIN22718.1"/>
    </source>
</evidence>
<accession>A0ABQ4KAF5</accession>
<dbReference type="EMBL" id="BOQT01000019">
    <property type="protein sequence ID" value="GIN22718.1"/>
    <property type="molecule type" value="Genomic_DNA"/>
</dbReference>
<protein>
    <submittedName>
        <fullName evidence="1">Uncharacterized protein</fullName>
    </submittedName>
</protein>
<comment type="caution">
    <text evidence="1">The sequence shown here is derived from an EMBL/GenBank/DDBJ whole genome shotgun (WGS) entry which is preliminary data.</text>
</comment>
<dbReference type="Gene3D" id="2.50.20.10">
    <property type="entry name" value="Lipoprotein localisation LolA/LolB/LppX"/>
    <property type="match status" value="1"/>
</dbReference>
<proteinExistence type="predicted"/>
<sequence length="280" mass="31963">MLFSITFVGITKLSFINEKTANARNLEKSIDIKDQGEIQTLMLNAIDHYRTVQGTFEYIAADYHLLVDYQVDVSENPRSYEKVQSIKETSDHYTDTVESEYELAIYDGENLINYNSGSSDYKTTDVTKGSELVTTKVQTSKVTQEERNYLKGTTIKDRVVVEEDGEKAFYFRVDPAYMGIAKTSLLPEDIAIGLLENKKNWEIIGKEEIAGVNTVVIKGKLEKYYADKWESESFKLNIDPGTGIVLVMETYDSSGKMKDLIRTHDIKIDEELDEKLFEVF</sequence>
<reference evidence="1 2" key="1">
    <citation type="submission" date="2021-03" db="EMBL/GenBank/DDBJ databases">
        <title>Antimicrobial resistance genes in bacteria isolated from Japanese honey, and their potential for conferring macrolide and lincosamide resistance in the American foulbrood pathogen Paenibacillus larvae.</title>
        <authorList>
            <person name="Okamoto M."/>
            <person name="Kumagai M."/>
            <person name="Kanamori H."/>
            <person name="Takamatsu D."/>
        </authorList>
    </citation>
    <scope>NUCLEOTIDE SEQUENCE [LARGE SCALE GENOMIC DNA]</scope>
    <source>
        <strain evidence="1 2">J1TS3</strain>
    </source>
</reference>
<organism evidence="1 2">
    <name type="scientific">Siminovitchia fordii</name>
    <dbReference type="NCBI Taxonomy" id="254759"/>
    <lineage>
        <taxon>Bacteria</taxon>
        <taxon>Bacillati</taxon>
        <taxon>Bacillota</taxon>
        <taxon>Bacilli</taxon>
        <taxon>Bacillales</taxon>
        <taxon>Bacillaceae</taxon>
        <taxon>Siminovitchia</taxon>
    </lineage>
</organism>
<dbReference type="Proteomes" id="UP000680279">
    <property type="component" value="Unassembled WGS sequence"/>
</dbReference>
<dbReference type="RefSeq" id="WP_212963790.1">
    <property type="nucleotide sequence ID" value="NZ_BOQT01000019.1"/>
</dbReference>
<keyword evidence="2" id="KW-1185">Reference proteome</keyword>
<gene>
    <name evidence="1" type="ORF">J1TS3_38520</name>
</gene>
<name>A0ABQ4KAF5_9BACI</name>